<reference evidence="2 3" key="1">
    <citation type="journal article" date="2019" name="Sci. Rep.">
        <title>Colletotrichum shisoi sp. nov., an anthracnose pathogen of Perilla frutescens in Japan: molecular phylogenetic, morphological and genomic evidence.</title>
        <authorList>
            <person name="Gan P."/>
            <person name="Tsushima A."/>
            <person name="Hiroyama R."/>
            <person name="Narusaka M."/>
            <person name="Takano Y."/>
            <person name="Narusaka Y."/>
            <person name="Kawaradani M."/>
            <person name="Damm U."/>
            <person name="Shirasu K."/>
        </authorList>
    </citation>
    <scope>NUCLEOTIDE SEQUENCE [LARGE SCALE GENOMIC DNA]</scope>
    <source>
        <strain evidence="2 3">PG-2018a</strain>
    </source>
</reference>
<comment type="caution">
    <text evidence="2">The sequence shown here is derived from an EMBL/GenBank/DDBJ whole genome shotgun (WGS) entry which is preliminary data.</text>
</comment>
<dbReference type="AlphaFoldDB" id="A0A5Q4BVQ6"/>
<name>A0A5Q4BVQ6_9PEZI</name>
<evidence type="ECO:0000256" key="1">
    <source>
        <dbReference type="SAM" id="MobiDB-lite"/>
    </source>
</evidence>
<protein>
    <submittedName>
        <fullName evidence="2">Uncharacterized protein</fullName>
    </submittedName>
</protein>
<dbReference type="Proteomes" id="UP000326340">
    <property type="component" value="Unassembled WGS sequence"/>
</dbReference>
<evidence type="ECO:0000313" key="2">
    <source>
        <dbReference type="EMBL" id="TQN70861.1"/>
    </source>
</evidence>
<proteinExistence type="predicted"/>
<sequence>MGVEHDSLAGSAMWRGVGSACLPDHREGPLNSAVESLTAAARWRPSPMDTAEPAVTVTTS</sequence>
<evidence type="ECO:0000313" key="3">
    <source>
        <dbReference type="Proteomes" id="UP000326340"/>
    </source>
</evidence>
<keyword evidence="3" id="KW-1185">Reference proteome</keyword>
<accession>A0A5Q4BVQ6</accession>
<gene>
    <name evidence="2" type="ORF">CSHISOI_04607</name>
</gene>
<feature type="region of interest" description="Disordered" evidence="1">
    <location>
        <begin position="41"/>
        <end position="60"/>
    </location>
</feature>
<organism evidence="2 3">
    <name type="scientific">Colletotrichum shisoi</name>
    <dbReference type="NCBI Taxonomy" id="2078593"/>
    <lineage>
        <taxon>Eukaryota</taxon>
        <taxon>Fungi</taxon>
        <taxon>Dikarya</taxon>
        <taxon>Ascomycota</taxon>
        <taxon>Pezizomycotina</taxon>
        <taxon>Sordariomycetes</taxon>
        <taxon>Hypocreomycetidae</taxon>
        <taxon>Glomerellales</taxon>
        <taxon>Glomerellaceae</taxon>
        <taxon>Colletotrichum</taxon>
        <taxon>Colletotrichum destructivum species complex</taxon>
    </lineage>
</organism>
<dbReference type="EMBL" id="PUHP01000331">
    <property type="protein sequence ID" value="TQN70861.1"/>
    <property type="molecule type" value="Genomic_DNA"/>
</dbReference>